<evidence type="ECO:0000256" key="1">
    <source>
        <dbReference type="SAM" id="MobiDB-lite"/>
    </source>
</evidence>
<organism evidence="2 3">
    <name type="scientific">Austropuccinia psidii MF-1</name>
    <dbReference type="NCBI Taxonomy" id="1389203"/>
    <lineage>
        <taxon>Eukaryota</taxon>
        <taxon>Fungi</taxon>
        <taxon>Dikarya</taxon>
        <taxon>Basidiomycota</taxon>
        <taxon>Pucciniomycotina</taxon>
        <taxon>Pucciniomycetes</taxon>
        <taxon>Pucciniales</taxon>
        <taxon>Sphaerophragmiaceae</taxon>
        <taxon>Austropuccinia</taxon>
    </lineage>
</organism>
<comment type="caution">
    <text evidence="2">The sequence shown here is derived from an EMBL/GenBank/DDBJ whole genome shotgun (WGS) entry which is preliminary data.</text>
</comment>
<feature type="region of interest" description="Disordered" evidence="1">
    <location>
        <begin position="88"/>
        <end position="118"/>
    </location>
</feature>
<accession>A0A9Q3I440</accession>
<sequence>MLSTSISPVKISHLTDFNHIFNCQKMKLCTCQSSQKHILNKANQSIQGKFISECNKHKLEGKDILHPRNNYSFKFQPPLSPHLGVPISSTRNIESTDSQTDEVDGILEPQDSLTRPNSPNVVTISSCLRPLIDESLVLKDGFTICTPQNPWGQQVYIQLLALFGDLVAIHKVEGFGSHSASQFFSWCKTTQENIRAKTGVRWSELNRLPYCIPHMNIALRVLHNWLEGILPEHFYYRLGFQSIGQEEKQAVKDAMKKSKTAKIKDQLHEDEEESHLSKNSMYSSDSNDLKLGEGVGGGFMSTNEIKCFCDLLQTIVQPNGSLRLPHNLGSPSHGKFKAAPWLSIFTLVILLIIPEL</sequence>
<feature type="compositionally biased region" description="Polar residues" evidence="1">
    <location>
        <begin position="88"/>
        <end position="98"/>
    </location>
</feature>
<keyword evidence="3" id="KW-1185">Reference proteome</keyword>
<proteinExistence type="predicted"/>
<dbReference type="EMBL" id="AVOT02033383">
    <property type="protein sequence ID" value="MBW0527273.1"/>
    <property type="molecule type" value="Genomic_DNA"/>
</dbReference>
<reference evidence="2" key="1">
    <citation type="submission" date="2021-03" db="EMBL/GenBank/DDBJ databases">
        <title>Draft genome sequence of rust myrtle Austropuccinia psidii MF-1, a brazilian biotype.</title>
        <authorList>
            <person name="Quecine M.C."/>
            <person name="Pachon D.M.R."/>
            <person name="Bonatelli M.L."/>
            <person name="Correr F.H."/>
            <person name="Franceschini L.M."/>
            <person name="Leite T.F."/>
            <person name="Margarido G.R.A."/>
            <person name="Almeida C.A."/>
            <person name="Ferrarezi J.A."/>
            <person name="Labate C.A."/>
        </authorList>
    </citation>
    <scope>NUCLEOTIDE SEQUENCE</scope>
    <source>
        <strain evidence="2">MF-1</strain>
    </source>
</reference>
<feature type="region of interest" description="Disordered" evidence="1">
    <location>
        <begin position="261"/>
        <end position="284"/>
    </location>
</feature>
<name>A0A9Q3I440_9BASI</name>
<dbReference type="Proteomes" id="UP000765509">
    <property type="component" value="Unassembled WGS sequence"/>
</dbReference>
<evidence type="ECO:0000313" key="2">
    <source>
        <dbReference type="EMBL" id="MBW0527273.1"/>
    </source>
</evidence>
<dbReference type="OrthoDB" id="8192078at2759"/>
<gene>
    <name evidence="2" type="ORF">O181_066988</name>
</gene>
<dbReference type="AlphaFoldDB" id="A0A9Q3I440"/>
<evidence type="ECO:0000313" key="3">
    <source>
        <dbReference type="Proteomes" id="UP000765509"/>
    </source>
</evidence>
<protein>
    <submittedName>
        <fullName evidence="2">Uncharacterized protein</fullName>
    </submittedName>
</protein>